<feature type="transmembrane region" description="Helical" evidence="1">
    <location>
        <begin position="49"/>
        <end position="69"/>
    </location>
</feature>
<dbReference type="AlphaFoldDB" id="A0A1I6LYP2"/>
<gene>
    <name evidence="2" type="ORF">SAMN05216559_3441</name>
</gene>
<evidence type="ECO:0000313" key="3">
    <source>
        <dbReference type="Proteomes" id="UP000199062"/>
    </source>
</evidence>
<feature type="transmembrane region" description="Helical" evidence="1">
    <location>
        <begin position="81"/>
        <end position="102"/>
    </location>
</feature>
<organism evidence="2 3">
    <name type="scientific">Halomicrobium zhouii</name>
    <dbReference type="NCBI Taxonomy" id="767519"/>
    <lineage>
        <taxon>Archaea</taxon>
        <taxon>Methanobacteriati</taxon>
        <taxon>Methanobacteriota</taxon>
        <taxon>Stenosarchaea group</taxon>
        <taxon>Halobacteria</taxon>
        <taxon>Halobacteriales</taxon>
        <taxon>Haloarculaceae</taxon>
        <taxon>Halomicrobium</taxon>
    </lineage>
</organism>
<sequence length="110" mass="11647">MVGTVALGTVAVSLVFFGGFTAVLVAVFRTLERDRYRTTGRRKLARSSFGFGAVASFTTLVALSTTFVLDIRSVFGFDAMLAGVGAVTVAAVPLTLGLVLALDGEKFDWY</sequence>
<keyword evidence="1" id="KW-0472">Membrane</keyword>
<protein>
    <submittedName>
        <fullName evidence="2">Uncharacterized protein</fullName>
    </submittedName>
</protein>
<dbReference type="EMBL" id="FOZK01000003">
    <property type="protein sequence ID" value="SFS08494.1"/>
    <property type="molecule type" value="Genomic_DNA"/>
</dbReference>
<evidence type="ECO:0000256" key="1">
    <source>
        <dbReference type="SAM" id="Phobius"/>
    </source>
</evidence>
<evidence type="ECO:0000313" key="2">
    <source>
        <dbReference type="EMBL" id="SFS08494.1"/>
    </source>
</evidence>
<keyword evidence="3" id="KW-1185">Reference proteome</keyword>
<keyword evidence="1" id="KW-0812">Transmembrane</keyword>
<proteinExistence type="predicted"/>
<reference evidence="2 3" key="1">
    <citation type="submission" date="2016-10" db="EMBL/GenBank/DDBJ databases">
        <authorList>
            <person name="de Groot N.N."/>
        </authorList>
    </citation>
    <scope>NUCLEOTIDE SEQUENCE [LARGE SCALE GENOMIC DNA]</scope>
    <source>
        <strain evidence="2 3">CGMCC 1.10457</strain>
    </source>
</reference>
<accession>A0A1I6LYP2</accession>
<dbReference type="Proteomes" id="UP000199062">
    <property type="component" value="Unassembled WGS sequence"/>
</dbReference>
<dbReference type="STRING" id="767519.SAMN05216559_3441"/>
<keyword evidence="1" id="KW-1133">Transmembrane helix</keyword>
<dbReference type="RefSeq" id="WP_089817957.1">
    <property type="nucleotide sequence ID" value="NZ_FOZK01000003.1"/>
</dbReference>
<name>A0A1I6LYP2_9EURY</name>
<feature type="transmembrane region" description="Helical" evidence="1">
    <location>
        <begin position="6"/>
        <end position="28"/>
    </location>
</feature>